<dbReference type="PANTHER" id="PTHR42770:SF4">
    <property type="entry name" value="ARGININE_ORNITHINE ANTIPORTER-RELATED"/>
    <property type="match status" value="1"/>
</dbReference>
<feature type="transmembrane region" description="Helical" evidence="9">
    <location>
        <begin position="430"/>
        <end position="448"/>
    </location>
</feature>
<dbReference type="NCBIfam" id="TIGR00905">
    <property type="entry name" value="2A0302"/>
    <property type="match status" value="1"/>
</dbReference>
<keyword evidence="6" id="KW-0029">Amino-acid transport</keyword>
<evidence type="ECO:0000256" key="4">
    <source>
        <dbReference type="ARBA" id="ARBA00022475"/>
    </source>
</evidence>
<evidence type="ECO:0000256" key="7">
    <source>
        <dbReference type="ARBA" id="ARBA00022989"/>
    </source>
</evidence>
<keyword evidence="4" id="KW-1003">Cell membrane</keyword>
<dbReference type="RefSeq" id="WP_045476398.1">
    <property type="nucleotide sequence ID" value="NZ_DF820485.1"/>
</dbReference>
<feature type="transmembrane region" description="Helical" evidence="9">
    <location>
        <begin position="16"/>
        <end position="37"/>
    </location>
</feature>
<feature type="transmembrane region" description="Helical" evidence="9">
    <location>
        <begin position="343"/>
        <end position="370"/>
    </location>
</feature>
<name>A0A069CRD6_WEIOS</name>
<comment type="subcellular location">
    <subcellularLocation>
        <location evidence="1">Cell membrane</location>
        <topology evidence="1">Multi-pass membrane protein</topology>
    </subcellularLocation>
</comment>
<evidence type="ECO:0000313" key="11">
    <source>
        <dbReference type="Proteomes" id="UP000030643"/>
    </source>
</evidence>
<evidence type="ECO:0000256" key="9">
    <source>
        <dbReference type="SAM" id="Phobius"/>
    </source>
</evidence>
<keyword evidence="8 9" id="KW-0472">Membrane</keyword>
<dbReference type="GO" id="GO:0005886">
    <property type="term" value="C:plasma membrane"/>
    <property type="evidence" value="ECO:0007669"/>
    <property type="project" value="UniProtKB-SubCell"/>
</dbReference>
<feature type="transmembrane region" description="Helical" evidence="9">
    <location>
        <begin position="49"/>
        <end position="72"/>
    </location>
</feature>
<dbReference type="Gene3D" id="1.20.1740.10">
    <property type="entry name" value="Amino acid/polyamine transporter I"/>
    <property type="match status" value="1"/>
</dbReference>
<dbReference type="eggNOG" id="COG0531">
    <property type="taxonomic scope" value="Bacteria"/>
</dbReference>
<feature type="transmembrane region" description="Helical" evidence="9">
    <location>
        <begin position="460"/>
        <end position="480"/>
    </location>
</feature>
<organism evidence="10 11">
    <name type="scientific">Weissella oryzae (strain DSM 25784 / JCM 18191 / LMG 30913 / SG25)</name>
    <dbReference type="NCBI Taxonomy" id="1329250"/>
    <lineage>
        <taxon>Bacteria</taxon>
        <taxon>Bacillati</taxon>
        <taxon>Bacillota</taxon>
        <taxon>Bacilli</taxon>
        <taxon>Lactobacillales</taxon>
        <taxon>Lactobacillaceae</taxon>
        <taxon>Weissella</taxon>
    </lineage>
</organism>
<dbReference type="Proteomes" id="UP000030643">
    <property type="component" value="Unassembled WGS sequence"/>
</dbReference>
<dbReference type="STRING" id="1329250.WOSG25_020770"/>
<feature type="transmembrane region" description="Helical" evidence="9">
    <location>
        <begin position="406"/>
        <end position="424"/>
    </location>
</feature>
<evidence type="ECO:0000256" key="2">
    <source>
        <dbReference type="ARBA" id="ARBA00008220"/>
    </source>
</evidence>
<evidence type="ECO:0000256" key="3">
    <source>
        <dbReference type="ARBA" id="ARBA00022448"/>
    </source>
</evidence>
<feature type="transmembrane region" description="Helical" evidence="9">
    <location>
        <begin position="158"/>
        <end position="183"/>
    </location>
</feature>
<evidence type="ECO:0000256" key="6">
    <source>
        <dbReference type="ARBA" id="ARBA00022970"/>
    </source>
</evidence>
<keyword evidence="5 9" id="KW-0812">Transmembrane</keyword>
<keyword evidence="3" id="KW-0813">Transport</keyword>
<dbReference type="EMBL" id="DF820485">
    <property type="protein sequence ID" value="GAK30280.1"/>
    <property type="molecule type" value="Genomic_DNA"/>
</dbReference>
<protein>
    <submittedName>
        <fullName evidence="10">Arginine/ornithine antiporter</fullName>
    </submittedName>
</protein>
<keyword evidence="7 9" id="KW-1133">Transmembrane helix</keyword>
<dbReference type="GO" id="GO:0006865">
    <property type="term" value="P:amino acid transport"/>
    <property type="evidence" value="ECO:0007669"/>
    <property type="project" value="UniProtKB-KW"/>
</dbReference>
<dbReference type="InterPro" id="IPR050367">
    <property type="entry name" value="APC_superfamily"/>
</dbReference>
<feature type="transmembrane region" description="Helical" evidence="9">
    <location>
        <begin position="376"/>
        <end position="397"/>
    </location>
</feature>
<feature type="transmembrane region" description="Helical" evidence="9">
    <location>
        <begin position="295"/>
        <end position="322"/>
    </location>
</feature>
<dbReference type="InterPro" id="IPR002293">
    <property type="entry name" value="AA/rel_permease1"/>
</dbReference>
<feature type="transmembrane region" description="Helical" evidence="9">
    <location>
        <begin position="84"/>
        <end position="103"/>
    </location>
</feature>
<accession>A0A069CRD6</accession>
<evidence type="ECO:0000313" key="10">
    <source>
        <dbReference type="EMBL" id="GAK30280.1"/>
    </source>
</evidence>
<evidence type="ECO:0000256" key="8">
    <source>
        <dbReference type="ARBA" id="ARBA00023136"/>
    </source>
</evidence>
<dbReference type="GO" id="GO:0022857">
    <property type="term" value="F:transmembrane transporter activity"/>
    <property type="evidence" value="ECO:0007669"/>
    <property type="project" value="InterPro"/>
</dbReference>
<evidence type="ECO:0000256" key="5">
    <source>
        <dbReference type="ARBA" id="ARBA00022692"/>
    </source>
</evidence>
<dbReference type="PIRSF" id="PIRSF006060">
    <property type="entry name" value="AA_transporter"/>
    <property type="match status" value="1"/>
</dbReference>
<keyword evidence="11" id="KW-1185">Reference proteome</keyword>
<evidence type="ECO:0000256" key="1">
    <source>
        <dbReference type="ARBA" id="ARBA00004651"/>
    </source>
</evidence>
<feature type="transmembrane region" description="Helical" evidence="9">
    <location>
        <begin position="219"/>
        <end position="240"/>
    </location>
</feature>
<comment type="similarity">
    <text evidence="2">Belongs to the amino acid-polyamine-organocation (APC) superfamily. Basic amino acid/polyamine antiporter (APA) (TC 2.A.3.2) family.</text>
</comment>
<gene>
    <name evidence="10" type="primary">arcD</name>
    <name evidence="10" type="ORF">WOSG25_020770</name>
</gene>
<feature type="transmembrane region" description="Helical" evidence="9">
    <location>
        <begin position="252"/>
        <end position="275"/>
    </location>
</feature>
<dbReference type="InterPro" id="IPR004754">
    <property type="entry name" value="Amino_acid_antiprt"/>
</dbReference>
<dbReference type="AlphaFoldDB" id="A0A069CRD6"/>
<dbReference type="Pfam" id="PF13520">
    <property type="entry name" value="AA_permease_2"/>
    <property type="match status" value="1"/>
</dbReference>
<reference evidence="11" key="1">
    <citation type="journal article" date="2014" name="Genome Announc.">
        <title>Draft genome sequence of Weissella oryzae SG25T, isolated from fermented rice grains.</title>
        <authorList>
            <person name="Tanizawa Y."/>
            <person name="Fujisawa T."/>
            <person name="Mochizuki T."/>
            <person name="Kaminuma E."/>
            <person name="Suzuki Y."/>
            <person name="Nakamura Y."/>
            <person name="Tohno M."/>
        </authorList>
    </citation>
    <scope>NUCLEOTIDE SEQUENCE [LARGE SCALE GENOMIC DNA]</scope>
    <source>
        <strain evidence="11">DSM 25784 / JCM 18191 / LMG 30913 / SG25</strain>
    </source>
</reference>
<dbReference type="OrthoDB" id="9762947at2"/>
<dbReference type="PANTHER" id="PTHR42770">
    <property type="entry name" value="AMINO ACID TRANSPORTER-RELATED"/>
    <property type="match status" value="1"/>
</dbReference>
<sequence>MDTNNATDLTKPNKGIALPALIAVVISTSIGSGIYDLPATLAQNATPGGALVAWLITGFGILMLGLGMNYLAVNKLELNGITDYARAGFGDFAGFISGWGYWLSNWLANVAFATMLMSTLGFFFPAMKAGNTVFDIFVASVISWLIAWLVCRGIEEAAVVNLIVTVCKLIPLFAFFVVTLMSFKAGVFTAHFWSNMSVNLQATTLSFSHATFGGILKQIQGSLMTMMWVFIGFEGATMLSSRARRKSDAGKATMIGLVTLIIIYIVISMLPYGYLSQAQLVKVPHPALVYLFERMVGPVGGAFISVGLIISILGAWLSLTLLTAETTKLMAEQKVLPAWFGKINRFGVASTGVWLTQGFIQIFLVSLIFTSQAYNFAYSLCTSVMLICYALVGAYLVKEGYQKRSAGLLIVGTIASAFEIMSVLFAGLVFLWLTSIVYIIGFIFYYFARKQNNKKIAPYEWILMIIITLFALGAILALLAGKIAI</sequence>
<feature type="transmembrane region" description="Helical" evidence="9">
    <location>
        <begin position="133"/>
        <end position="151"/>
    </location>
</feature>
<proteinExistence type="inferred from homology"/>